<reference evidence="4" key="1">
    <citation type="journal article" date="2019" name="Int. J. Syst. Evol. Microbiol.">
        <title>The Global Catalogue of Microorganisms (GCM) 10K type strain sequencing project: providing services to taxonomists for standard genome sequencing and annotation.</title>
        <authorList>
            <consortium name="The Broad Institute Genomics Platform"/>
            <consortium name="The Broad Institute Genome Sequencing Center for Infectious Disease"/>
            <person name="Wu L."/>
            <person name="Ma J."/>
        </authorList>
    </citation>
    <scope>NUCLEOTIDE SEQUENCE [LARGE SCALE GENOMIC DNA]</scope>
    <source>
        <strain evidence="4">CCM 8702</strain>
    </source>
</reference>
<name>A0ABQ1ZU23_9BACL</name>
<evidence type="ECO:0000256" key="1">
    <source>
        <dbReference type="SAM" id="MobiDB-lite"/>
    </source>
</evidence>
<dbReference type="EMBL" id="BMDD01000002">
    <property type="protein sequence ID" value="GGH76509.1"/>
    <property type="molecule type" value="Genomic_DNA"/>
</dbReference>
<proteinExistence type="predicted"/>
<feature type="compositionally biased region" description="Basic and acidic residues" evidence="1">
    <location>
        <begin position="48"/>
        <end position="68"/>
    </location>
</feature>
<feature type="chain" id="PRO_5047203045" evidence="2">
    <location>
        <begin position="22"/>
        <end position="218"/>
    </location>
</feature>
<evidence type="ECO:0000256" key="2">
    <source>
        <dbReference type="SAM" id="SignalP"/>
    </source>
</evidence>
<dbReference type="Proteomes" id="UP000605427">
    <property type="component" value="Unassembled WGS sequence"/>
</dbReference>
<feature type="compositionally biased region" description="Low complexity" evidence="1">
    <location>
        <begin position="129"/>
        <end position="145"/>
    </location>
</feature>
<evidence type="ECO:0000313" key="3">
    <source>
        <dbReference type="EMBL" id="GGH76509.1"/>
    </source>
</evidence>
<sequence length="218" mass="22564">MNKMKSLSVLALTLMLTGVLAACGNDQAASPSPSTSSDSQADSSANDQSREDNDAHPTDEVDIDKENSTESPTDSAIGEAQEETDLDATTGDPVPADDESKDNAETDSTPAETKPDEFASDSVSSTNSAATGGTTGTAPATTPAADEQSGEGSYVGLADAHSAEIEVDGEPVMYQLSEEAQAQLGQIPADAQVTFTYTEEDFDSETKVLTITDIKEAK</sequence>
<keyword evidence="2" id="KW-0732">Signal</keyword>
<feature type="signal peptide" evidence="2">
    <location>
        <begin position="1"/>
        <end position="21"/>
    </location>
</feature>
<accession>A0ABQ1ZU23</accession>
<dbReference type="RefSeq" id="WP_172242674.1">
    <property type="nucleotide sequence ID" value="NZ_BMDD01000002.1"/>
</dbReference>
<dbReference type="PROSITE" id="PS51257">
    <property type="entry name" value="PROKAR_LIPOPROTEIN"/>
    <property type="match status" value="1"/>
</dbReference>
<evidence type="ECO:0000313" key="4">
    <source>
        <dbReference type="Proteomes" id="UP000605427"/>
    </source>
</evidence>
<gene>
    <name evidence="3" type="ORF">GCM10007362_18860</name>
</gene>
<comment type="caution">
    <text evidence="3">The sequence shown here is derived from an EMBL/GenBank/DDBJ whole genome shotgun (WGS) entry which is preliminary data.</text>
</comment>
<feature type="compositionally biased region" description="Low complexity" evidence="1">
    <location>
        <begin position="26"/>
        <end position="47"/>
    </location>
</feature>
<organism evidence="3 4">
    <name type="scientific">Saccharibacillus endophyticus</name>
    <dbReference type="NCBI Taxonomy" id="2060666"/>
    <lineage>
        <taxon>Bacteria</taxon>
        <taxon>Bacillati</taxon>
        <taxon>Bacillota</taxon>
        <taxon>Bacilli</taxon>
        <taxon>Bacillales</taxon>
        <taxon>Paenibacillaceae</taxon>
        <taxon>Saccharibacillus</taxon>
    </lineage>
</organism>
<protein>
    <submittedName>
        <fullName evidence="3">Uncharacterized protein</fullName>
    </submittedName>
</protein>
<keyword evidence="4" id="KW-1185">Reference proteome</keyword>
<feature type="region of interest" description="Disordered" evidence="1">
    <location>
        <begin position="24"/>
        <end position="154"/>
    </location>
</feature>